<dbReference type="PANTHER" id="PTHR31625">
    <property type="match status" value="1"/>
</dbReference>
<keyword evidence="2" id="KW-0012">Acyltransferase</keyword>
<evidence type="ECO:0000256" key="1">
    <source>
        <dbReference type="ARBA" id="ARBA00022679"/>
    </source>
</evidence>
<keyword evidence="1" id="KW-0808">Transferase</keyword>
<proteinExistence type="predicted"/>
<dbReference type="Pfam" id="PF02458">
    <property type="entry name" value="Transferase"/>
    <property type="match status" value="1"/>
</dbReference>
<keyword evidence="4" id="KW-1185">Reference proteome</keyword>
<accession>A0AAW2DVH2</accession>
<name>A0AAW2DVH2_9ROSI</name>
<dbReference type="InterPro" id="IPR051504">
    <property type="entry name" value="Plant_metabolite_acyltrans"/>
</dbReference>
<gene>
    <name evidence="3" type="ORF">SO802_001829</name>
</gene>
<evidence type="ECO:0000313" key="3">
    <source>
        <dbReference type="EMBL" id="KAL0014760.1"/>
    </source>
</evidence>
<comment type="caution">
    <text evidence="3">The sequence shown here is derived from an EMBL/GenBank/DDBJ whole genome shotgun (WGS) entry which is preliminary data.</text>
</comment>
<evidence type="ECO:0000256" key="2">
    <source>
        <dbReference type="ARBA" id="ARBA00023315"/>
    </source>
</evidence>
<dbReference type="Proteomes" id="UP001459277">
    <property type="component" value="Unassembled WGS sequence"/>
</dbReference>
<evidence type="ECO:0000313" key="4">
    <source>
        <dbReference type="Proteomes" id="UP001459277"/>
    </source>
</evidence>
<dbReference type="EMBL" id="JAZDWU010000001">
    <property type="protein sequence ID" value="KAL0014760.1"/>
    <property type="molecule type" value="Genomic_DNA"/>
</dbReference>
<dbReference type="AlphaFoldDB" id="A0AAW2DVH2"/>
<reference evidence="3 4" key="1">
    <citation type="submission" date="2024-01" db="EMBL/GenBank/DDBJ databases">
        <title>A telomere-to-telomere, gap-free genome of sweet tea (Lithocarpus litseifolius).</title>
        <authorList>
            <person name="Zhou J."/>
        </authorList>
    </citation>
    <scope>NUCLEOTIDE SEQUENCE [LARGE SCALE GENOMIC DNA]</scope>
    <source>
        <strain evidence="3">Zhou-2022a</strain>
        <tissue evidence="3">Leaf</tissue>
    </source>
</reference>
<dbReference type="InterPro" id="IPR023213">
    <property type="entry name" value="CAT-like_dom_sf"/>
</dbReference>
<sequence>MSLFLDSWVYISKLEKLITKNNTTLLPELTPFFDRTVVKYPATLDSMFSNRLLAINSRRSLKSFNFEVPADIVRATFELSCTDIENIRKRVLSWGDKNANFRSRLDPPIPANYFGNCVRVGGIGAEARELMEESGLAIAAYRIIDGIKKMKGFLNEADKLIEMVTREKEVEGTQTQPEVISIAWSNKFRDYEKDFGWGRPKKVELTNIYRTKATSMVDSKNGNGGVEVGMVLKNHEMDRFASLFVTGLQSL</sequence>
<organism evidence="3 4">
    <name type="scientific">Lithocarpus litseifolius</name>
    <dbReference type="NCBI Taxonomy" id="425828"/>
    <lineage>
        <taxon>Eukaryota</taxon>
        <taxon>Viridiplantae</taxon>
        <taxon>Streptophyta</taxon>
        <taxon>Embryophyta</taxon>
        <taxon>Tracheophyta</taxon>
        <taxon>Spermatophyta</taxon>
        <taxon>Magnoliopsida</taxon>
        <taxon>eudicotyledons</taxon>
        <taxon>Gunneridae</taxon>
        <taxon>Pentapetalae</taxon>
        <taxon>rosids</taxon>
        <taxon>fabids</taxon>
        <taxon>Fagales</taxon>
        <taxon>Fagaceae</taxon>
        <taxon>Lithocarpus</taxon>
    </lineage>
</organism>
<protein>
    <submittedName>
        <fullName evidence="3">Uncharacterized protein</fullName>
    </submittedName>
</protein>
<dbReference type="GO" id="GO:0016747">
    <property type="term" value="F:acyltransferase activity, transferring groups other than amino-acyl groups"/>
    <property type="evidence" value="ECO:0007669"/>
    <property type="project" value="UniProtKB-ARBA"/>
</dbReference>
<dbReference type="Gene3D" id="3.30.559.10">
    <property type="entry name" value="Chloramphenicol acetyltransferase-like domain"/>
    <property type="match status" value="1"/>
</dbReference>